<dbReference type="OrthoDB" id="3239511at2759"/>
<protein>
    <submittedName>
        <fullName evidence="1">Uncharacterized protein</fullName>
    </submittedName>
</protein>
<dbReference type="AlphaFoldDB" id="A0A9P3LMA8"/>
<reference evidence="1 2" key="1">
    <citation type="submission" date="2021-08" db="EMBL/GenBank/DDBJ databases">
        <title>Draft Genome Sequence of Phanerochaete sordida strain YK-624.</title>
        <authorList>
            <person name="Mori T."/>
            <person name="Dohra H."/>
            <person name="Suzuki T."/>
            <person name="Kawagishi H."/>
            <person name="Hirai H."/>
        </authorList>
    </citation>
    <scope>NUCLEOTIDE SEQUENCE [LARGE SCALE GENOMIC DNA]</scope>
    <source>
        <strain evidence="1 2">YK-624</strain>
    </source>
</reference>
<keyword evidence="2" id="KW-1185">Reference proteome</keyword>
<proteinExistence type="predicted"/>
<comment type="caution">
    <text evidence="1">The sequence shown here is derived from an EMBL/GenBank/DDBJ whole genome shotgun (WGS) entry which is preliminary data.</text>
</comment>
<evidence type="ECO:0000313" key="1">
    <source>
        <dbReference type="EMBL" id="GJF00634.1"/>
    </source>
</evidence>
<dbReference type="Proteomes" id="UP000703269">
    <property type="component" value="Unassembled WGS sequence"/>
</dbReference>
<evidence type="ECO:0000313" key="2">
    <source>
        <dbReference type="Proteomes" id="UP000703269"/>
    </source>
</evidence>
<accession>A0A9P3LMA8</accession>
<organism evidence="1 2">
    <name type="scientific">Phanerochaete sordida</name>
    <dbReference type="NCBI Taxonomy" id="48140"/>
    <lineage>
        <taxon>Eukaryota</taxon>
        <taxon>Fungi</taxon>
        <taxon>Dikarya</taxon>
        <taxon>Basidiomycota</taxon>
        <taxon>Agaricomycotina</taxon>
        <taxon>Agaricomycetes</taxon>
        <taxon>Polyporales</taxon>
        <taxon>Phanerochaetaceae</taxon>
        <taxon>Phanerochaete</taxon>
    </lineage>
</organism>
<dbReference type="EMBL" id="BPQB01000175">
    <property type="protein sequence ID" value="GJF00634.1"/>
    <property type="molecule type" value="Genomic_DNA"/>
</dbReference>
<sequence>MWIWPRTDPFKASSFDELHYFGNGVFGYHCIKELKTRLKEYPAEGRDFKTLLDRGIMNVPRWPTLHHFEKGFTNISFTDGSKYDDLAKVMVHACHDVFPKDLCPREYTLMRLIRNYTICKNLGGLQVHTEQSLDELEKAILAFGDILEDYEQYAESDIKPKDWNVIKIHIQKHIRRDVELKGSLLSMSTKHSEKFHGPMRKNYLARTNFKNVMEQLAKWDHRFFVSEVIRENIEAWDKMIKEEEDRIAAQKKEDLPEGAGKHRPRARDLNQWEQIYLGAPDPVTTYGAFEHWHKDDVAYERFRIKLNNFLKVFLNDHANLEGSEWKDEPDDYRYTTKLSSKDELIPCRFLEVEYESFGTWETSQDKLRCNPDFHKKGERYDSVLFRETEDTFTFARLICIFICKTDGHRLPMALVQPYDGAIATSDGRRPVDWDFQFHRVKLAERSDSRVIPLRAVERGALLTEDPDHEDEYLVVDTVDTDMFLRIRKMHPEHFI</sequence>
<name>A0A9P3LMA8_9APHY</name>
<gene>
    <name evidence="1" type="ORF">PsYK624_169280</name>
</gene>